<protein>
    <submittedName>
        <fullName evidence="2">Formate dehydrogenase O beta subunit</fullName>
        <ecNumber evidence="2">1.2.1.2</ecNumber>
    </submittedName>
</protein>
<feature type="compositionally biased region" description="Basic and acidic residues" evidence="1">
    <location>
        <begin position="49"/>
        <end position="64"/>
    </location>
</feature>
<feature type="region of interest" description="Disordered" evidence="1">
    <location>
        <begin position="146"/>
        <end position="278"/>
    </location>
</feature>
<dbReference type="EMBL" id="CADCUT010000212">
    <property type="protein sequence ID" value="CAA9436280.1"/>
    <property type="molecule type" value="Genomic_DNA"/>
</dbReference>
<organism evidence="2">
    <name type="scientific">uncultured Rubrobacteraceae bacterium</name>
    <dbReference type="NCBI Taxonomy" id="349277"/>
    <lineage>
        <taxon>Bacteria</taxon>
        <taxon>Bacillati</taxon>
        <taxon>Actinomycetota</taxon>
        <taxon>Rubrobacteria</taxon>
        <taxon>Rubrobacterales</taxon>
        <taxon>Rubrobacteraceae</taxon>
        <taxon>environmental samples</taxon>
    </lineage>
</organism>
<dbReference type="GO" id="GO:0016491">
    <property type="term" value="F:oxidoreductase activity"/>
    <property type="evidence" value="ECO:0007669"/>
    <property type="project" value="UniProtKB-KW"/>
</dbReference>
<accession>A0A6J4Q7T8</accession>
<feature type="non-terminal residue" evidence="2">
    <location>
        <position position="1"/>
    </location>
</feature>
<sequence length="278" mass="31980">GYGISDRHNGLHRLQGLRGRLQAVEPAPRRRLRVYRRLLRQHKATLRHDLAPRRVYREPQEEAPHRRHRPRGARRGRDRAAPQRGRARRSRALGVHERRVQALRRRALPAGVPDGFDHPQRVRQRLYPAGHLQRLWLLRPGLPLRRHNPGPPRRPRLQVHPLLRPPGRRPRTGVRQGLPDELHPVRRRRGPESDGRGARTGAPRQGLHPGLRLGDARGRGDRRHRRQPLQVYPHGRARDLQPAQAPVPAAGEGKGRRGRGRYRGRRPRGCGRPGVQGL</sequence>
<feature type="compositionally biased region" description="Basic residues" evidence="1">
    <location>
        <begin position="65"/>
        <end position="77"/>
    </location>
</feature>
<feature type="compositionally biased region" description="Basic and acidic residues" evidence="1">
    <location>
        <begin position="178"/>
        <end position="197"/>
    </location>
</feature>
<keyword evidence="2" id="KW-0560">Oxidoreductase</keyword>
<feature type="compositionally biased region" description="Basic residues" evidence="1">
    <location>
        <begin position="146"/>
        <end position="157"/>
    </location>
</feature>
<feature type="region of interest" description="Disordered" evidence="1">
    <location>
        <begin position="49"/>
        <end position="98"/>
    </location>
</feature>
<dbReference type="AlphaFoldDB" id="A0A6J4Q7T8"/>
<feature type="non-terminal residue" evidence="2">
    <location>
        <position position="278"/>
    </location>
</feature>
<name>A0A6J4Q7T8_9ACTN</name>
<dbReference type="EC" id="1.2.1.2" evidence="2"/>
<feature type="compositionally biased region" description="Basic residues" evidence="1">
    <location>
        <begin position="256"/>
        <end position="269"/>
    </location>
</feature>
<evidence type="ECO:0000256" key="1">
    <source>
        <dbReference type="SAM" id="MobiDB-lite"/>
    </source>
</evidence>
<evidence type="ECO:0000313" key="2">
    <source>
        <dbReference type="EMBL" id="CAA9436280.1"/>
    </source>
</evidence>
<proteinExistence type="predicted"/>
<reference evidence="2" key="1">
    <citation type="submission" date="2020-02" db="EMBL/GenBank/DDBJ databases">
        <authorList>
            <person name="Meier V. D."/>
        </authorList>
    </citation>
    <scope>NUCLEOTIDE SEQUENCE</scope>
    <source>
        <strain evidence="2">AVDCRST_MAG03</strain>
    </source>
</reference>
<gene>
    <name evidence="2" type="ORF">AVDCRST_MAG03-3630</name>
</gene>